<protein>
    <submittedName>
        <fullName evidence="1">Uncharacterized protein</fullName>
    </submittedName>
</protein>
<dbReference type="SUPFAM" id="SSF53756">
    <property type="entry name" value="UDP-Glycosyltransferase/glycogen phosphorylase"/>
    <property type="match status" value="1"/>
</dbReference>
<organism evidence="1 2">
    <name type="scientific">Sordaria brevicollis</name>
    <dbReference type="NCBI Taxonomy" id="83679"/>
    <lineage>
        <taxon>Eukaryota</taxon>
        <taxon>Fungi</taxon>
        <taxon>Dikarya</taxon>
        <taxon>Ascomycota</taxon>
        <taxon>Pezizomycotina</taxon>
        <taxon>Sordariomycetes</taxon>
        <taxon>Sordariomycetidae</taxon>
        <taxon>Sordariales</taxon>
        <taxon>Sordariaceae</taxon>
        <taxon>Sordaria</taxon>
    </lineage>
</organism>
<evidence type="ECO:0000313" key="1">
    <source>
        <dbReference type="EMBL" id="KAK3395495.1"/>
    </source>
</evidence>
<proteinExistence type="predicted"/>
<sequence length="260" mass="28539">MLAIGFADDVRHFTSVAVWLRDKFGHHIRVATHPDYQAQVEGCRLEYFSLGGRCKQHGGVGCGDYDAFGAQEWIKSRGPAERERWKESVYAMLEDSWRACVTPFGASDGGGKPFIADAIVACHKEFAHLHCAEKLGVPVHVLSSQNLWVGLSGVFTRPIAGAREEGTVGFLKGFGQGIGDLVIKPTAGALEAPGFIFLGFYRELEKLGKTDIDAQIVMARLAQGEEEYVKLRKSERQRIVAAWRVCEAMAKGAVKDAAKR</sequence>
<reference evidence="1" key="1">
    <citation type="journal article" date="2023" name="Mol. Phylogenet. Evol.">
        <title>Genome-scale phylogeny and comparative genomics of the fungal order Sordariales.</title>
        <authorList>
            <person name="Hensen N."/>
            <person name="Bonometti L."/>
            <person name="Westerberg I."/>
            <person name="Brannstrom I.O."/>
            <person name="Guillou S."/>
            <person name="Cros-Aarteil S."/>
            <person name="Calhoun S."/>
            <person name="Haridas S."/>
            <person name="Kuo A."/>
            <person name="Mondo S."/>
            <person name="Pangilinan J."/>
            <person name="Riley R."/>
            <person name="LaButti K."/>
            <person name="Andreopoulos B."/>
            <person name="Lipzen A."/>
            <person name="Chen C."/>
            <person name="Yan M."/>
            <person name="Daum C."/>
            <person name="Ng V."/>
            <person name="Clum A."/>
            <person name="Steindorff A."/>
            <person name="Ohm R.A."/>
            <person name="Martin F."/>
            <person name="Silar P."/>
            <person name="Natvig D.O."/>
            <person name="Lalanne C."/>
            <person name="Gautier V."/>
            <person name="Ament-Velasquez S.L."/>
            <person name="Kruys A."/>
            <person name="Hutchinson M.I."/>
            <person name="Powell A.J."/>
            <person name="Barry K."/>
            <person name="Miller A.N."/>
            <person name="Grigoriev I.V."/>
            <person name="Debuchy R."/>
            <person name="Gladieux P."/>
            <person name="Hiltunen Thoren M."/>
            <person name="Johannesson H."/>
        </authorList>
    </citation>
    <scope>NUCLEOTIDE SEQUENCE</scope>
    <source>
        <strain evidence="1">FGSC 1904</strain>
    </source>
</reference>
<dbReference type="InterPro" id="IPR050426">
    <property type="entry name" value="Glycosyltransferase_28"/>
</dbReference>
<dbReference type="EMBL" id="JAUTDP010000010">
    <property type="protein sequence ID" value="KAK3395495.1"/>
    <property type="molecule type" value="Genomic_DNA"/>
</dbReference>
<dbReference type="PANTHER" id="PTHR48050:SF13">
    <property type="entry name" value="STEROL 3-BETA-GLUCOSYLTRANSFERASE UGT80A2"/>
    <property type="match status" value="1"/>
</dbReference>
<dbReference type="Gene3D" id="3.40.50.2000">
    <property type="entry name" value="Glycogen Phosphorylase B"/>
    <property type="match status" value="1"/>
</dbReference>
<dbReference type="Proteomes" id="UP001281003">
    <property type="component" value="Unassembled WGS sequence"/>
</dbReference>
<comment type="caution">
    <text evidence="1">The sequence shown here is derived from an EMBL/GenBank/DDBJ whole genome shotgun (WGS) entry which is preliminary data.</text>
</comment>
<reference evidence="1" key="2">
    <citation type="submission" date="2023-07" db="EMBL/GenBank/DDBJ databases">
        <authorList>
            <consortium name="Lawrence Berkeley National Laboratory"/>
            <person name="Haridas S."/>
            <person name="Hensen N."/>
            <person name="Bonometti L."/>
            <person name="Westerberg I."/>
            <person name="Brannstrom I.O."/>
            <person name="Guillou S."/>
            <person name="Cros-Aarteil S."/>
            <person name="Calhoun S."/>
            <person name="Kuo A."/>
            <person name="Mondo S."/>
            <person name="Pangilinan J."/>
            <person name="Riley R."/>
            <person name="LaButti K."/>
            <person name="Andreopoulos B."/>
            <person name="Lipzen A."/>
            <person name="Chen C."/>
            <person name="Yanf M."/>
            <person name="Daum C."/>
            <person name="Ng V."/>
            <person name="Clum A."/>
            <person name="Steindorff A."/>
            <person name="Ohm R."/>
            <person name="Martin F."/>
            <person name="Silar P."/>
            <person name="Natvig D."/>
            <person name="Lalanne C."/>
            <person name="Gautier V."/>
            <person name="Ament-velasquez S.L."/>
            <person name="Kruys A."/>
            <person name="Hutchinson M.I."/>
            <person name="Powell A.J."/>
            <person name="Barry K."/>
            <person name="Miller A.N."/>
            <person name="Grigoriev I.V."/>
            <person name="Debuchy R."/>
            <person name="Gladieux P."/>
            <person name="Thoren M.H."/>
            <person name="Johannesson H."/>
        </authorList>
    </citation>
    <scope>NUCLEOTIDE SEQUENCE</scope>
    <source>
        <strain evidence="1">FGSC 1904</strain>
    </source>
</reference>
<accession>A0AAE0P8X9</accession>
<dbReference type="PANTHER" id="PTHR48050">
    <property type="entry name" value="STEROL 3-BETA-GLUCOSYLTRANSFERASE"/>
    <property type="match status" value="1"/>
</dbReference>
<gene>
    <name evidence="1" type="ORF">B0T20DRAFT_359088</name>
</gene>
<keyword evidence="2" id="KW-1185">Reference proteome</keyword>
<dbReference type="AlphaFoldDB" id="A0AAE0P8X9"/>
<evidence type="ECO:0000313" key="2">
    <source>
        <dbReference type="Proteomes" id="UP001281003"/>
    </source>
</evidence>
<name>A0AAE0P8X9_SORBR</name>